<keyword evidence="3" id="KW-0378">Hydrolase</keyword>
<evidence type="ECO:0000313" key="4">
    <source>
        <dbReference type="EMBL" id="MCC2169189.1"/>
    </source>
</evidence>
<evidence type="ECO:0000313" key="5">
    <source>
        <dbReference type="Proteomes" id="UP001199355"/>
    </source>
</evidence>
<keyword evidence="2" id="KW-1277">Toxin-antitoxin system</keyword>
<dbReference type="PANTHER" id="PTHR33988">
    <property type="entry name" value="ENDORIBONUCLEASE MAZF-RELATED"/>
    <property type="match status" value="1"/>
</dbReference>
<proteinExistence type="inferred from homology"/>
<dbReference type="EMBL" id="JAJEQF010000068">
    <property type="protein sequence ID" value="MCC2169189.1"/>
    <property type="molecule type" value="Genomic_DNA"/>
</dbReference>
<comment type="function">
    <text evidence="3">Toxic component of a type II toxin-antitoxin (TA) system.</text>
</comment>
<dbReference type="GO" id="GO:0003677">
    <property type="term" value="F:DNA binding"/>
    <property type="evidence" value="ECO:0007669"/>
    <property type="project" value="InterPro"/>
</dbReference>
<dbReference type="GO" id="GO:0016787">
    <property type="term" value="F:hydrolase activity"/>
    <property type="evidence" value="ECO:0007669"/>
    <property type="project" value="UniProtKB-KW"/>
</dbReference>
<name>A0AAE3DNP9_9FIRM</name>
<sequence>MIKRGDVYWADLQPTVGSEQGGVRPVMILQNDKGNYFSSTVIIAPMTAKTGKHNLPIHVTVYAGEAGIGRTSMVLLEQIRVLDKSRLGEYIGHLEAGRMKDVEYAMAVSLGLFDDSGIEEEFGREQVEYEQFLHM</sequence>
<dbReference type="Gene3D" id="2.30.30.110">
    <property type="match status" value="1"/>
</dbReference>
<reference evidence="4 5" key="1">
    <citation type="submission" date="2021-10" db="EMBL/GenBank/DDBJ databases">
        <title>Anaerobic single-cell dispensing facilitates the cultivation of human gut bacteria.</title>
        <authorList>
            <person name="Afrizal A."/>
        </authorList>
    </citation>
    <scope>NUCLEOTIDE SEQUENCE [LARGE SCALE GENOMIC DNA]</scope>
    <source>
        <strain evidence="4 5">CLA-AA-H244</strain>
    </source>
</reference>
<comment type="similarity">
    <text evidence="1 3">Belongs to the PemK/MazF family.</text>
</comment>
<dbReference type="GO" id="GO:0004521">
    <property type="term" value="F:RNA endonuclease activity"/>
    <property type="evidence" value="ECO:0007669"/>
    <property type="project" value="TreeGrafter"/>
</dbReference>
<dbReference type="Pfam" id="PF02452">
    <property type="entry name" value="PemK_toxin"/>
    <property type="match status" value="1"/>
</dbReference>
<evidence type="ECO:0000256" key="3">
    <source>
        <dbReference type="PIRNR" id="PIRNR033490"/>
    </source>
</evidence>
<dbReference type="PANTHER" id="PTHR33988:SF2">
    <property type="entry name" value="ENDORIBONUCLEASE MAZF"/>
    <property type="match status" value="1"/>
</dbReference>
<dbReference type="GO" id="GO:0006402">
    <property type="term" value="P:mRNA catabolic process"/>
    <property type="evidence" value="ECO:0007669"/>
    <property type="project" value="TreeGrafter"/>
</dbReference>
<comment type="caution">
    <text evidence="4">The sequence shown here is derived from an EMBL/GenBank/DDBJ whole genome shotgun (WGS) entry which is preliminary data.</text>
</comment>
<protein>
    <recommendedName>
        <fullName evidence="3">mRNA interferase</fullName>
        <ecNumber evidence="3">3.1.-.-</ecNumber>
    </recommendedName>
</protein>
<dbReference type="GO" id="GO:0016075">
    <property type="term" value="P:rRNA catabolic process"/>
    <property type="evidence" value="ECO:0007669"/>
    <property type="project" value="TreeGrafter"/>
</dbReference>
<gene>
    <name evidence="4" type="ORF">LKD45_16135</name>
</gene>
<evidence type="ECO:0000256" key="2">
    <source>
        <dbReference type="ARBA" id="ARBA00022649"/>
    </source>
</evidence>
<organism evidence="4 5">
    <name type="scientific">Gallintestinimicrobium propionicum</name>
    <dbReference type="NCBI Taxonomy" id="2981770"/>
    <lineage>
        <taxon>Bacteria</taxon>
        <taxon>Bacillati</taxon>
        <taxon>Bacillota</taxon>
        <taxon>Clostridia</taxon>
        <taxon>Lachnospirales</taxon>
        <taxon>Lachnospiraceae</taxon>
        <taxon>Gallintestinimicrobium</taxon>
    </lineage>
</organism>
<dbReference type="InterPro" id="IPR003477">
    <property type="entry name" value="PemK-like"/>
</dbReference>
<dbReference type="PIRSF" id="PIRSF033490">
    <property type="entry name" value="MazF"/>
    <property type="match status" value="1"/>
</dbReference>
<dbReference type="Proteomes" id="UP001199355">
    <property type="component" value="Unassembled WGS sequence"/>
</dbReference>
<keyword evidence="3" id="KW-0255">Endonuclease</keyword>
<dbReference type="AlphaFoldDB" id="A0AAE3DNP9"/>
<dbReference type="RefSeq" id="WP_262587212.1">
    <property type="nucleotide sequence ID" value="NZ_JAJEQF010000068.1"/>
</dbReference>
<dbReference type="InterPro" id="IPR011067">
    <property type="entry name" value="Plasmid_toxin/cell-grow_inhib"/>
</dbReference>
<keyword evidence="3" id="KW-0540">Nuclease</keyword>
<evidence type="ECO:0000256" key="1">
    <source>
        <dbReference type="ARBA" id="ARBA00007521"/>
    </source>
</evidence>
<dbReference type="SUPFAM" id="SSF50118">
    <property type="entry name" value="Cell growth inhibitor/plasmid maintenance toxic component"/>
    <property type="match status" value="1"/>
</dbReference>
<dbReference type="EC" id="3.1.-.-" evidence="3"/>
<accession>A0AAE3DNP9</accession>
<keyword evidence="5" id="KW-1185">Reference proteome</keyword>